<reference evidence="1 2" key="2">
    <citation type="submission" date="2017-09" db="EMBL/GenBank/DDBJ databases">
        <title>Extensive intraspecific genome diversity in a model arbuscular mycorrhizal fungus.</title>
        <authorList>
            <person name="Chen E.C."/>
            <person name="Morin E."/>
            <person name="Beaudet D."/>
            <person name="Noel J."/>
            <person name="Ndikumana S."/>
            <person name="Charron P."/>
            <person name="St-Onge C."/>
            <person name="Giorgi J."/>
            <person name="Grigoriev I.V."/>
            <person name="Roux C."/>
            <person name="Martin F.M."/>
            <person name="Corradi N."/>
        </authorList>
    </citation>
    <scope>NUCLEOTIDE SEQUENCE [LARGE SCALE GENOMIC DNA]</scope>
    <source>
        <strain evidence="1 2">A5</strain>
    </source>
</reference>
<comment type="caution">
    <text evidence="1">The sequence shown here is derived from an EMBL/GenBank/DDBJ whole genome shotgun (WGS) entry which is preliminary data.</text>
</comment>
<evidence type="ECO:0000313" key="2">
    <source>
        <dbReference type="Proteomes" id="UP000232722"/>
    </source>
</evidence>
<reference evidence="1 2" key="1">
    <citation type="submission" date="2016-04" db="EMBL/GenBank/DDBJ databases">
        <title>Genome analyses suggest a sexual origin of heterokaryosis in a supposedly ancient asexual fungus.</title>
        <authorList>
            <person name="Ropars J."/>
            <person name="Sedzielewska K."/>
            <person name="Noel J."/>
            <person name="Charron P."/>
            <person name="Farinelli L."/>
            <person name="Marton T."/>
            <person name="Kruger M."/>
            <person name="Pelin A."/>
            <person name="Brachmann A."/>
            <person name="Corradi N."/>
        </authorList>
    </citation>
    <scope>NUCLEOTIDE SEQUENCE [LARGE SCALE GENOMIC DNA]</scope>
    <source>
        <strain evidence="1 2">A5</strain>
    </source>
</reference>
<proteinExistence type="predicted"/>
<gene>
    <name evidence="1" type="ORF">RhiirA5_362822</name>
</gene>
<sequence>MITIILINNQASAQSTYYSSTTHGFQRPHLPVPDLFLFRDCITYIEEEVVGVPS</sequence>
<protein>
    <submittedName>
        <fullName evidence="1">Uncharacterized protein</fullName>
    </submittedName>
</protein>
<dbReference type="Proteomes" id="UP000232722">
    <property type="component" value="Unassembled WGS sequence"/>
</dbReference>
<dbReference type="AlphaFoldDB" id="A0A2N0PAU3"/>
<organism evidence="1 2">
    <name type="scientific">Rhizophagus irregularis</name>
    <dbReference type="NCBI Taxonomy" id="588596"/>
    <lineage>
        <taxon>Eukaryota</taxon>
        <taxon>Fungi</taxon>
        <taxon>Fungi incertae sedis</taxon>
        <taxon>Mucoromycota</taxon>
        <taxon>Glomeromycotina</taxon>
        <taxon>Glomeromycetes</taxon>
        <taxon>Glomerales</taxon>
        <taxon>Glomeraceae</taxon>
        <taxon>Rhizophagus</taxon>
    </lineage>
</organism>
<name>A0A2N0PAU3_9GLOM</name>
<evidence type="ECO:0000313" key="1">
    <source>
        <dbReference type="EMBL" id="PKC03939.1"/>
    </source>
</evidence>
<accession>A0A2N0PAU3</accession>
<dbReference type="EMBL" id="LLXJ01001092">
    <property type="protein sequence ID" value="PKC03939.1"/>
    <property type="molecule type" value="Genomic_DNA"/>
</dbReference>